<sequence length="228" mass="25001">MLLGDLLQSWSDDLLTDGLRSLPPENGFEARTEFERMRLDVTIGQYLDLVEERAWRVVPEEDALLRAERVILYKSAKYSVEAPLVIGARLGGATDEQVDALRAFGVPLGIAFQLRDDLLGVFGDPSVTGKPAGDDLVEGKRTVLIALTRSMMPPGARRLLDELLGDPHLSPPQITLLQNTLRESGAVDRVERMIEANALRARAALKAAPLVERDNLASLIAPLTQRVS</sequence>
<evidence type="ECO:0000256" key="2">
    <source>
        <dbReference type="ARBA" id="ARBA00006706"/>
    </source>
</evidence>
<name>A0ABM8GG70_9MICO</name>
<dbReference type="InterPro" id="IPR033749">
    <property type="entry name" value="Polyprenyl_synt_CS"/>
</dbReference>
<evidence type="ECO:0000256" key="4">
    <source>
        <dbReference type="ARBA" id="ARBA00022723"/>
    </source>
</evidence>
<dbReference type="Gene3D" id="1.10.600.10">
    <property type="entry name" value="Farnesyl Diphosphate Synthase"/>
    <property type="match status" value="1"/>
</dbReference>
<keyword evidence="3" id="KW-0808">Transferase</keyword>
<dbReference type="RefSeq" id="WP_286277283.1">
    <property type="nucleotide sequence ID" value="NZ_AP027731.1"/>
</dbReference>
<evidence type="ECO:0000313" key="6">
    <source>
        <dbReference type="EMBL" id="BDZ47366.1"/>
    </source>
</evidence>
<comment type="similarity">
    <text evidence="2">Belongs to the FPP/GGPP synthase family.</text>
</comment>
<keyword evidence="7" id="KW-1185">Reference proteome</keyword>
<dbReference type="EMBL" id="AP027731">
    <property type="protein sequence ID" value="BDZ47366.1"/>
    <property type="molecule type" value="Genomic_DNA"/>
</dbReference>
<accession>A0ABM8GG70</accession>
<evidence type="ECO:0000256" key="1">
    <source>
        <dbReference type="ARBA" id="ARBA00001946"/>
    </source>
</evidence>
<evidence type="ECO:0008006" key="8">
    <source>
        <dbReference type="Google" id="ProtNLM"/>
    </source>
</evidence>
<comment type="cofactor">
    <cofactor evidence="1">
        <name>Mg(2+)</name>
        <dbReference type="ChEBI" id="CHEBI:18420"/>
    </cofactor>
</comment>
<evidence type="ECO:0000256" key="5">
    <source>
        <dbReference type="ARBA" id="ARBA00022842"/>
    </source>
</evidence>
<dbReference type="PROSITE" id="PS00444">
    <property type="entry name" value="POLYPRENYL_SYNTHASE_2"/>
    <property type="match status" value="1"/>
</dbReference>
<protein>
    <recommendedName>
        <fullName evidence="8">Geranylgeranyl pyrophosphate synthase</fullName>
    </recommendedName>
</protein>
<gene>
    <name evidence="6" type="ORF">GCM10025866_32750</name>
</gene>
<dbReference type="InterPro" id="IPR000092">
    <property type="entry name" value="Polyprenyl_synt"/>
</dbReference>
<keyword evidence="5" id="KW-0460">Magnesium</keyword>
<reference evidence="7" key="1">
    <citation type="journal article" date="2019" name="Int. J. Syst. Evol. Microbiol.">
        <title>The Global Catalogue of Microorganisms (GCM) 10K type strain sequencing project: providing services to taxonomists for standard genome sequencing and annotation.</title>
        <authorList>
            <consortium name="The Broad Institute Genomics Platform"/>
            <consortium name="The Broad Institute Genome Sequencing Center for Infectious Disease"/>
            <person name="Wu L."/>
            <person name="Ma J."/>
        </authorList>
    </citation>
    <scope>NUCLEOTIDE SEQUENCE [LARGE SCALE GENOMIC DNA]</scope>
    <source>
        <strain evidence="7">NBRC 108725</strain>
    </source>
</reference>
<dbReference type="InterPro" id="IPR008949">
    <property type="entry name" value="Isoprenoid_synthase_dom_sf"/>
</dbReference>
<dbReference type="Pfam" id="PF00348">
    <property type="entry name" value="polyprenyl_synt"/>
    <property type="match status" value="1"/>
</dbReference>
<dbReference type="PANTHER" id="PTHR12001:SF85">
    <property type="entry name" value="SHORT CHAIN ISOPRENYL DIPHOSPHATE SYNTHASE"/>
    <property type="match status" value="1"/>
</dbReference>
<evidence type="ECO:0000256" key="3">
    <source>
        <dbReference type="ARBA" id="ARBA00022679"/>
    </source>
</evidence>
<proteinExistence type="inferred from homology"/>
<organism evidence="6 7">
    <name type="scientific">Naasia aerilata</name>
    <dbReference type="NCBI Taxonomy" id="1162966"/>
    <lineage>
        <taxon>Bacteria</taxon>
        <taxon>Bacillati</taxon>
        <taxon>Actinomycetota</taxon>
        <taxon>Actinomycetes</taxon>
        <taxon>Micrococcales</taxon>
        <taxon>Microbacteriaceae</taxon>
        <taxon>Naasia</taxon>
    </lineage>
</organism>
<dbReference type="Proteomes" id="UP001321498">
    <property type="component" value="Chromosome"/>
</dbReference>
<evidence type="ECO:0000313" key="7">
    <source>
        <dbReference type="Proteomes" id="UP001321498"/>
    </source>
</evidence>
<dbReference type="PANTHER" id="PTHR12001">
    <property type="entry name" value="GERANYLGERANYL PYROPHOSPHATE SYNTHASE"/>
    <property type="match status" value="1"/>
</dbReference>
<keyword evidence="4" id="KW-0479">Metal-binding</keyword>
<dbReference type="SUPFAM" id="SSF48576">
    <property type="entry name" value="Terpenoid synthases"/>
    <property type="match status" value="1"/>
</dbReference>